<evidence type="ECO:0000313" key="2">
    <source>
        <dbReference type="EMBL" id="RKT47410.1"/>
    </source>
</evidence>
<evidence type="ECO:0000313" key="3">
    <source>
        <dbReference type="Proteomes" id="UP000274556"/>
    </source>
</evidence>
<dbReference type="Proteomes" id="UP000274556">
    <property type="component" value="Unassembled WGS sequence"/>
</dbReference>
<dbReference type="Gene3D" id="3.40.50.150">
    <property type="entry name" value="Vaccinia Virus protein VP39"/>
    <property type="match status" value="1"/>
</dbReference>
<dbReference type="CDD" id="cd02440">
    <property type="entry name" value="AdoMet_MTases"/>
    <property type="match status" value="1"/>
</dbReference>
<dbReference type="InterPro" id="IPR013216">
    <property type="entry name" value="Methyltransf_11"/>
</dbReference>
<dbReference type="GO" id="GO:0008757">
    <property type="term" value="F:S-adenosylmethionine-dependent methyltransferase activity"/>
    <property type="evidence" value="ECO:0007669"/>
    <property type="project" value="InterPro"/>
</dbReference>
<dbReference type="InterPro" id="IPR029063">
    <property type="entry name" value="SAM-dependent_MTases_sf"/>
</dbReference>
<organism evidence="2 3">
    <name type="scientific">Thiocapsa rosea</name>
    <dbReference type="NCBI Taxonomy" id="69360"/>
    <lineage>
        <taxon>Bacteria</taxon>
        <taxon>Pseudomonadati</taxon>
        <taxon>Pseudomonadota</taxon>
        <taxon>Gammaproteobacteria</taxon>
        <taxon>Chromatiales</taxon>
        <taxon>Chromatiaceae</taxon>
        <taxon>Thiocapsa</taxon>
    </lineage>
</organism>
<dbReference type="RefSeq" id="WP_170164888.1">
    <property type="nucleotide sequence ID" value="NZ_RBXL01000001.1"/>
</dbReference>
<proteinExistence type="predicted"/>
<name>A0A495VEZ4_9GAMM</name>
<keyword evidence="2" id="KW-0489">Methyltransferase</keyword>
<keyword evidence="3" id="KW-1185">Reference proteome</keyword>
<dbReference type="Pfam" id="PF08241">
    <property type="entry name" value="Methyltransf_11"/>
    <property type="match status" value="1"/>
</dbReference>
<sequence>MREVSVSVLVDRVKGRLRRLLKRPHRRVDLGDLRRTEPFCRRYGFSRGLAVDRRYIEDFIETQQASITGRVLEVLNNNYTLRFGGDRVTRSDVLDINPANPSATIRDDLRSLSTIPDEVFDCVILTQTLHLIDDDNAAIRQVYRILKPGGALLLTVPCISKVGMHPDDCTWYRFYTDAGIRYLLERTFQPSMLSVESHGNVLTAAAYLYGLAVRDLESEYFEVNDPEYSLIVAVAARKQSS</sequence>
<gene>
    <name evidence="2" type="ORF">BDD21_4979</name>
</gene>
<keyword evidence="2" id="KW-0808">Transferase</keyword>
<comment type="caution">
    <text evidence="2">The sequence shown here is derived from an EMBL/GenBank/DDBJ whole genome shotgun (WGS) entry which is preliminary data.</text>
</comment>
<evidence type="ECO:0000259" key="1">
    <source>
        <dbReference type="Pfam" id="PF08241"/>
    </source>
</evidence>
<dbReference type="GO" id="GO:0032259">
    <property type="term" value="P:methylation"/>
    <property type="evidence" value="ECO:0007669"/>
    <property type="project" value="UniProtKB-KW"/>
</dbReference>
<dbReference type="SUPFAM" id="SSF53335">
    <property type="entry name" value="S-adenosyl-L-methionine-dependent methyltransferases"/>
    <property type="match status" value="1"/>
</dbReference>
<dbReference type="AlphaFoldDB" id="A0A495VEZ4"/>
<feature type="domain" description="Methyltransferase type 11" evidence="1">
    <location>
        <begin position="104"/>
        <end position="153"/>
    </location>
</feature>
<dbReference type="EMBL" id="RBXL01000001">
    <property type="protein sequence ID" value="RKT47410.1"/>
    <property type="molecule type" value="Genomic_DNA"/>
</dbReference>
<reference evidence="2 3" key="1">
    <citation type="submission" date="2018-10" db="EMBL/GenBank/DDBJ databases">
        <title>Genomic Encyclopedia of Archaeal and Bacterial Type Strains, Phase II (KMG-II): from individual species to whole genera.</title>
        <authorList>
            <person name="Goeker M."/>
        </authorList>
    </citation>
    <scope>NUCLEOTIDE SEQUENCE [LARGE SCALE GENOMIC DNA]</scope>
    <source>
        <strain evidence="2 3">DSM 235</strain>
    </source>
</reference>
<accession>A0A495VEZ4</accession>
<protein>
    <submittedName>
        <fullName evidence="2">Methyltransferase family protein</fullName>
    </submittedName>
</protein>